<organism evidence="2 3">
    <name type="scientific">Chitinophaga lutea</name>
    <dbReference type="NCBI Taxonomy" id="2488634"/>
    <lineage>
        <taxon>Bacteria</taxon>
        <taxon>Pseudomonadati</taxon>
        <taxon>Bacteroidota</taxon>
        <taxon>Chitinophagia</taxon>
        <taxon>Chitinophagales</taxon>
        <taxon>Chitinophagaceae</taxon>
        <taxon>Chitinophaga</taxon>
    </lineage>
</organism>
<comment type="caution">
    <text evidence="2">The sequence shown here is derived from an EMBL/GenBank/DDBJ whole genome shotgun (WGS) entry which is preliminary data.</text>
</comment>
<dbReference type="Proteomes" id="UP000278351">
    <property type="component" value="Unassembled WGS sequence"/>
</dbReference>
<evidence type="ECO:0000313" key="2">
    <source>
        <dbReference type="EMBL" id="RPE08646.1"/>
    </source>
</evidence>
<evidence type="ECO:0000256" key="1">
    <source>
        <dbReference type="SAM" id="SignalP"/>
    </source>
</evidence>
<protein>
    <recommendedName>
        <fullName evidence="4">Transcriptional regulator</fullName>
    </recommendedName>
</protein>
<accession>A0A3N4PKB2</accession>
<gene>
    <name evidence="2" type="ORF">EGT74_16540</name>
</gene>
<keyword evidence="3" id="KW-1185">Reference proteome</keyword>
<feature type="chain" id="PRO_5017961392" description="Transcriptional regulator" evidence="1">
    <location>
        <begin position="16"/>
        <end position="717"/>
    </location>
</feature>
<dbReference type="InterPro" id="IPR015943">
    <property type="entry name" value="WD40/YVTN_repeat-like_dom_sf"/>
</dbReference>
<dbReference type="AlphaFoldDB" id="A0A3N4PKB2"/>
<evidence type="ECO:0008006" key="4">
    <source>
        <dbReference type="Google" id="ProtNLM"/>
    </source>
</evidence>
<proteinExistence type="predicted"/>
<evidence type="ECO:0000313" key="3">
    <source>
        <dbReference type="Proteomes" id="UP000278351"/>
    </source>
</evidence>
<keyword evidence="1" id="KW-0732">Signal</keyword>
<dbReference type="Gene3D" id="2.130.10.10">
    <property type="entry name" value="YVTN repeat-like/Quinoprotein amine dehydrogenase"/>
    <property type="match status" value="1"/>
</dbReference>
<name>A0A3N4PKB2_9BACT</name>
<feature type="signal peptide" evidence="1">
    <location>
        <begin position="1"/>
        <end position="15"/>
    </location>
</feature>
<reference evidence="2 3" key="1">
    <citation type="submission" date="2018-11" db="EMBL/GenBank/DDBJ databases">
        <title>Chitinophaga lutea sp.nov., isolate from arsenic contaminated soil.</title>
        <authorList>
            <person name="Zong Y."/>
        </authorList>
    </citation>
    <scope>NUCLEOTIDE SEQUENCE [LARGE SCALE GENOMIC DNA]</scope>
    <source>
        <strain evidence="2 3">ZY74</strain>
    </source>
</reference>
<dbReference type="EMBL" id="RPDH01000002">
    <property type="protein sequence ID" value="RPE08646.1"/>
    <property type="molecule type" value="Genomic_DNA"/>
</dbReference>
<sequence length="717" mass="81320">MFAGLGLCMCSYAMAAAQATDYPFQQPVSRQYATPPELAQQSVLARVVTDYNDNAHVITDKGFYRVSDGALVRDRRFRPLADKIPLDVTAQEGSGHLYYLYADKWLTNGYAGVPYGTLPEKGRYNRMAVAADGRVMLAGDAGLALPEKGRLRACGQLPEPLLQLKVHNGVFYALTGKGVYQQAGAQFTRLHAAENARAMDFRGEEIIIGTSNGYYGISSKTGDTSLSLKRRVPVPGINDILVVNGRIWAGTDEGAFMEDSAGLYRYFASRRWLNDNRVKSMSADAEGNVYLLTPAGLNRISSPAHTLADKAAYFERKIRERHIRYGFIANLHLRPGGDAGSSQMADTDNDGLWSAFYLGSQAFRYAVTHEPKAKRYAWEGFEAFERILSVNQLKGFPSRTFERKGYKNSDPERWRDSPDPEWEWKGHTSSDEFVAYIWIAAVLHEMVAETADEKQRVAAFIDKIMTHIIDNKYYFVDIDGKPTLWGRWNPEYINWYPETIGDRKLGSTTIIAGLQLGYALTGKKKYKDEAMRLMNKHGYLKNILTDYRKITYTPGYKHMGIDMGTGGWNHSDDEMAFLTYWVLYRYAFTDELKKQYAGVIRNHWELERPEKNAVWNLITLATAGDYDADATLWWMRTFPMDLVTWQIKNSHRKDITLLPANFRDQATERLIPLDEQPVHRHNANAFDLDGGGKGTSELAGDEYLLPYWMARYLKALN</sequence>